<dbReference type="OrthoDB" id="6629674at2"/>
<feature type="transmembrane region" description="Helical" evidence="1">
    <location>
        <begin position="77"/>
        <end position="98"/>
    </location>
</feature>
<dbReference type="Pfam" id="PF19723">
    <property type="entry name" value="DUF6216"/>
    <property type="match status" value="1"/>
</dbReference>
<name>A0A2S9I660_9GAMM</name>
<proteinExistence type="predicted"/>
<keyword evidence="1" id="KW-0812">Transmembrane</keyword>
<dbReference type="InterPro" id="IPR046188">
    <property type="entry name" value="DUF6216"/>
</dbReference>
<dbReference type="Proteomes" id="UP000239181">
    <property type="component" value="Unassembled WGS sequence"/>
</dbReference>
<reference evidence="2 3" key="1">
    <citation type="submission" date="2017-10" db="EMBL/GenBank/DDBJ databases">
        <title>Draft genome of two endophytic bacteria isolated from 'guarana' Paullinia cupana (Mart.) Ducke.</title>
        <authorList>
            <person name="Siqueira K.A."/>
            <person name="Liotti R.G."/>
            <person name="Mendes T.A."/>
            <person name="Soares M.A."/>
        </authorList>
    </citation>
    <scope>NUCLEOTIDE SEQUENCE [LARGE SCALE GENOMIC DNA]</scope>
    <source>
        <strain evidence="2 3">342</strain>
    </source>
</reference>
<protein>
    <submittedName>
        <fullName evidence="2">Uncharacterized protein</fullName>
    </submittedName>
</protein>
<organism evidence="2 3">
    <name type="scientific">Pantoea coffeiphila</name>
    <dbReference type="NCBI Taxonomy" id="1465635"/>
    <lineage>
        <taxon>Bacteria</taxon>
        <taxon>Pseudomonadati</taxon>
        <taxon>Pseudomonadota</taxon>
        <taxon>Gammaproteobacteria</taxon>
        <taxon>Enterobacterales</taxon>
        <taxon>Erwiniaceae</taxon>
        <taxon>Pantoea</taxon>
    </lineage>
</organism>
<keyword evidence="3" id="KW-1185">Reference proteome</keyword>
<evidence type="ECO:0000313" key="3">
    <source>
        <dbReference type="Proteomes" id="UP000239181"/>
    </source>
</evidence>
<feature type="transmembrane region" description="Helical" evidence="1">
    <location>
        <begin position="191"/>
        <end position="217"/>
    </location>
</feature>
<comment type="caution">
    <text evidence="2">The sequence shown here is derived from an EMBL/GenBank/DDBJ whole genome shotgun (WGS) entry which is preliminary data.</text>
</comment>
<dbReference type="AlphaFoldDB" id="A0A2S9I660"/>
<evidence type="ECO:0000313" key="2">
    <source>
        <dbReference type="EMBL" id="PRD13276.1"/>
    </source>
</evidence>
<feature type="transmembrane region" description="Helical" evidence="1">
    <location>
        <begin position="6"/>
        <end position="25"/>
    </location>
</feature>
<dbReference type="EMBL" id="PDET01000021">
    <property type="protein sequence ID" value="PRD13276.1"/>
    <property type="molecule type" value="Genomic_DNA"/>
</dbReference>
<keyword evidence="1" id="KW-0472">Membrane</keyword>
<keyword evidence="1" id="KW-1133">Transmembrane helix</keyword>
<evidence type="ECO:0000256" key="1">
    <source>
        <dbReference type="SAM" id="Phobius"/>
    </source>
</evidence>
<accession>A0A2S9I660</accession>
<sequence length="253" mass="28333">MVNAEFTNAPLGTTVALITILALLIKPAIKIANRIFTYKKGHSEILKKGGVPAFMLNFFIISIPLKKLPTIGKPEKVITFVFFIILLLASWFLIPALIQSLRTPPDSTLLIWKESGKPFYISAKKASEATTFLPSSWSVTVEECRQNTLSATESRGLISARNLQDLCTLLTTAEGQSHLENAIAKFNKEKLFVTSMIPFTLAVILWLLLGFIFTIYYTKKVRKFILMEQKKAIYCAHGDFSATGVYAIYQEIE</sequence>
<gene>
    <name evidence="2" type="ORF">CQW29_22570</name>
</gene>